<feature type="compositionally biased region" description="Polar residues" evidence="2">
    <location>
        <begin position="1503"/>
        <end position="1513"/>
    </location>
</feature>
<feature type="coiled-coil region" evidence="1">
    <location>
        <begin position="1402"/>
        <end position="1437"/>
    </location>
</feature>
<reference evidence="4" key="1">
    <citation type="submission" date="2000-12" db="EMBL/GenBank/DDBJ databases">
        <authorList>
            <person name="Schulte U."/>
            <person name="Aign V."/>
            <person name="Hoheisel J."/>
            <person name="Brandt P."/>
            <person name="Fartmann B."/>
            <person name="Holland R."/>
            <person name="Nyakatura G."/>
            <person name="Mewes H.W."/>
            <person name="Mannhaupt G."/>
        </authorList>
    </citation>
    <scope>NUCLEOTIDE SEQUENCE</scope>
</reference>
<sequence length="1840" mass="202845">MDYSQLRAAALQNGEDEEAVTVDTRALIDKVLARYSGEWTTLRELIQNAADAQATTVKIKWETIPSVSVPAPQTTDPSELLKHTLTHHTLRRLLVQNDGQPFANTDWARLKRIAEGNPDETKIGAFGVGFYSVFADCEEPFVSSGKEAMAFYWKGNALFTRKLQLPVEQHSRETAFVLDYRNTTTPLPNLLSVSQFLGTSLTFVSLQKIEFWIDDWRVLALQKKSSPSAQIPIPRDLETRTKDGLMKLTAAEQTSTQIDASFMSVLGWKPKPVSSSNKSTESAYTPEPSGLKGFFSRFTSSAAQTAQRTKAAKEEKEIQEAIAEDLTAVSTSTIFLRITAAQIATSVSSSFAAELERATKKPPPKTTRIALLTSSYDETVASEESVASNKAAKAIDIFSSVLPSKKPGGRVFIGFPTTQTTGAGMHISAPSVIPTVEREAIDLNARWVRTWNIEMLRVAGIISRLAFVNDMSDLNEKLKRLSNSKNNKKESGYALEDVQKFVPEALHILKTYSFEDSTPSAQVAKIIEEAFWTSYRKASIEVFSCQGVLQTDKVRLFSEDYAKFLSGIPIILKDMQAAPFIQKLIDYGLLEHITVDDVVKELGSKAMDKHQLHHFVVWLAKTAASGELKYHHIQHVLDVAVATVSDDGNGGEIIALGSIKNYLNNRIPATLPIPPTTIPVAFTADIPEVQLQSIGWEPLGIVPWLRFLIASGSSNGEEHNLTKSSKFSVQVLSVLSKNWDNLSPSDKSSVVSALEHLPVIPTKLGMRKPKESFFSSVKLFHDLPTIEGCDRLKEKFLVALGVRKTLDLETIFTRLLNPAPAAEGEAEAKKWSHVELIKYLASVKNDIPAEDMKRLKQSKLCPAEDRTFFGGPESRKGTEKLYKLSELYEPKDSLRLLQLPTLHWPGIWKANSPEGAFLFSLGLRPYPAVPELIDMMASPDADTRKHSMAYFINNYQLNQYGTYNLSRIDNAILPLQGNEKKLVRPSACFTNPDAAILGYDILRRDLHDHASKFGVARDPSILECVGRLIASPPKDHQEAVRVFGYFTTRIAELGLSHVTKLRSSAIIPVTRRKVSSDEKGDTKVVYITPPNCYLGTSSTYGDIFDFVDFGPNANVFLFKCGAKEEPTKPEIALMACSEPARLLSTLQSSEKYLNLLRSLADEIATLKRDKELFKKMTSSAWLLGSRDISNTKEEPDSGDYDAPIKQYQLASPQKITILDDIICYRLFKDSLLFAPEDDALEAFYAALGSEAISSKVSMEHRIGPAAEKQDAAVTMRKLVIERSKIFLFEYSKYKKSSIKHDARWLEKNLQVKAVTSLALRRSLKGYNQQHTEKRSAAAVYRDGNWILYISTHSRPDLYQVGQAICTMLLSRHGQQAYFFIEPFLKLDLLELRARGYNVDRILRAKAAEARIAEEERRKALEAEEQRIREREKDWAQQQLATADNAVARAPQTPRLPDQPRMPGGFDDSPDHDTAPQPIKKFGDFFSGIKKSLGLEADEDSNRPPAQQPGTRAPQQLGPGSGGSGSGSGGGGGGGGGAEGGSNDGRVTSPAVVQQNLLSAIKSTRAHDASGVFAPPTQTEITEQSTYCDSTPATNMNFVAEAPGGMRVFLAKDVSVNPGQFLSSNTAGISKFETLLKDVANVYNLPAHSLHIYYDEQGPTIAFNKSGSIFCNYRFFSQLHLAKLTGGPDAAGGMGRAEATVWWWVTIAHELAHNLVSPHNSAHSYYTNQRLTINIKYSESFIQEYFGKMMAMTAMWATQSLSQSQASVGNSLPAPPPPPQQGTGVLGSIAGNPFHTAHSSLSSVAVRGQQGQQEPPPPYENGRSLTGGQANGNQGYRSLLD</sequence>
<accession>Q9HED6</accession>
<feature type="region of interest" description="Disordered" evidence="2">
    <location>
        <begin position="1441"/>
        <end position="1481"/>
    </location>
</feature>
<feature type="compositionally biased region" description="Polar residues" evidence="2">
    <location>
        <begin position="1822"/>
        <end position="1840"/>
    </location>
</feature>
<dbReference type="Pfam" id="PF25794">
    <property type="entry name" value="SACS"/>
    <property type="match status" value="1"/>
</dbReference>
<reference evidence="4" key="2">
    <citation type="submission" date="2001-11" db="EMBL/GenBank/DDBJ databases">
        <authorList>
            <person name="German Neurospora genome project"/>
        </authorList>
    </citation>
    <scope>NUCLEOTIDE SEQUENCE</scope>
</reference>
<dbReference type="EMBL" id="AL451018">
    <property type="protein sequence ID" value="CAC18250.2"/>
    <property type="molecule type" value="Genomic_DNA"/>
</dbReference>
<gene>
    <name evidence="4" type="primary">99H12.140</name>
</gene>
<dbReference type="InterPro" id="IPR058210">
    <property type="entry name" value="SACS/Nov_dom"/>
</dbReference>
<dbReference type="Pfam" id="PF12449">
    <property type="entry name" value="DUF3684"/>
    <property type="match status" value="1"/>
</dbReference>
<dbReference type="InterPro" id="IPR036890">
    <property type="entry name" value="HATPase_C_sf"/>
</dbReference>
<feature type="coiled-coil region" evidence="1">
    <location>
        <begin position="1149"/>
        <end position="1176"/>
    </location>
</feature>
<organism evidence="4">
    <name type="scientific">Neurospora crassa</name>
    <dbReference type="NCBI Taxonomy" id="5141"/>
    <lineage>
        <taxon>Eukaryota</taxon>
        <taxon>Fungi</taxon>
        <taxon>Dikarya</taxon>
        <taxon>Ascomycota</taxon>
        <taxon>Pezizomycotina</taxon>
        <taxon>Sordariomycetes</taxon>
        <taxon>Sordariomycetidae</taxon>
        <taxon>Sordariales</taxon>
        <taxon>Sordariaceae</taxon>
        <taxon>Neurospora</taxon>
    </lineage>
</organism>
<dbReference type="SUPFAM" id="SSF55874">
    <property type="entry name" value="ATPase domain of HSP90 chaperone/DNA topoisomerase II/histidine kinase"/>
    <property type="match status" value="1"/>
</dbReference>
<dbReference type="NCBIfam" id="NF047352">
    <property type="entry name" value="P_loop_sacsin"/>
    <property type="match status" value="1"/>
</dbReference>
<feature type="compositionally biased region" description="Gly residues" evidence="2">
    <location>
        <begin position="1518"/>
        <end position="1542"/>
    </location>
</feature>
<evidence type="ECO:0000256" key="1">
    <source>
        <dbReference type="SAM" id="Coils"/>
    </source>
</evidence>
<protein>
    <submittedName>
        <fullName evidence="4">Uncharacterized protein 99H12.140</fullName>
    </submittedName>
</protein>
<evidence type="ECO:0000256" key="2">
    <source>
        <dbReference type="SAM" id="MobiDB-lite"/>
    </source>
</evidence>
<dbReference type="PANTHER" id="PTHR47839">
    <property type="entry name" value="DOMAIN PROTEIN, PUTATIVE (AFU_ORTHOLOGUE AFUA_6G04830)-RELATED"/>
    <property type="match status" value="1"/>
</dbReference>
<dbReference type="VEuPathDB" id="FungiDB:NCU03811"/>
<feature type="domain" description="Sacsin/Nov" evidence="3">
    <location>
        <begin position="27"/>
        <end position="149"/>
    </location>
</feature>
<dbReference type="PANTHER" id="PTHR47839:SF1">
    <property type="entry name" value="DOMAIN PROTEIN, PUTATIVE (AFU_ORTHOLOGUE AFUA_6G04830)-RELATED"/>
    <property type="match status" value="1"/>
</dbReference>
<feature type="region of interest" description="Disordered" evidence="2">
    <location>
        <begin position="1765"/>
        <end position="1840"/>
    </location>
</feature>
<name>Q9HED6_NEUCS</name>
<keyword evidence="1" id="KW-0175">Coiled coil</keyword>
<dbReference type="InterPro" id="IPR022155">
    <property type="entry name" value="DUF3684"/>
</dbReference>
<proteinExistence type="predicted"/>
<evidence type="ECO:0000313" key="4">
    <source>
        <dbReference type="EMBL" id="CAC18250.2"/>
    </source>
</evidence>
<dbReference type="Gene3D" id="3.30.565.10">
    <property type="entry name" value="Histidine kinase-like ATPase, C-terminal domain"/>
    <property type="match status" value="1"/>
</dbReference>
<evidence type="ECO:0000259" key="3">
    <source>
        <dbReference type="Pfam" id="PF25794"/>
    </source>
</evidence>
<feature type="region of interest" description="Disordered" evidence="2">
    <location>
        <begin position="1495"/>
        <end position="1547"/>
    </location>
</feature>